<protein>
    <submittedName>
        <fullName evidence="5">Serpin-type proteinase inhibitor 6</fullName>
    </submittedName>
</protein>
<gene>
    <name evidence="5" type="ORF">VNE69_12097</name>
</gene>
<sequence length="368" mass="43739">MMLDTSNNIFNHMLQESDSTFVFSCLSVINLLWVYFNVFDNLARHEYLEFSHEDDIECRIIYNDEFRNLSFKLRNIFESSHWYKLQSEGFVYVNNFVFYNKDLKLIEEDVNPVLKSSNVKIHEFDPEITSEDLTQLIIQTVDCETKWKVNKLKKIIPFSLELVEEIFYINKNKEIKIPMMQKTEKMFKYETNDFIAIGMHLNIYCMNFIAVLPKNDISLIDVHKFITGDNRNGLHDMMEESTEHVINLKMPKFKIESKFDLLAEMKTNIAKENLEEKKVNEKFIKLGNFFLDSKNDFEHIAMVDINEQGIKEVELKWNQYIPRSDSIKEITLNRPFLFYIVENMPLDEESTQFSNVPIFMGRYSGENN</sequence>
<organism evidence="5 6">
    <name type="scientific">Vairimorpha necatrix</name>
    <dbReference type="NCBI Taxonomy" id="6039"/>
    <lineage>
        <taxon>Eukaryota</taxon>
        <taxon>Fungi</taxon>
        <taxon>Fungi incertae sedis</taxon>
        <taxon>Microsporidia</taxon>
        <taxon>Nosematidae</taxon>
        <taxon>Vairimorpha</taxon>
    </lineage>
</organism>
<keyword evidence="3" id="KW-0472">Membrane</keyword>
<dbReference type="RefSeq" id="XP_065331257.1">
    <property type="nucleotide sequence ID" value="XM_065475185.1"/>
</dbReference>
<dbReference type="InterPro" id="IPR023795">
    <property type="entry name" value="Serpin_CS"/>
</dbReference>
<dbReference type="KEGG" id="vnx:VNE69_12097"/>
<dbReference type="GO" id="GO:0005615">
    <property type="term" value="C:extracellular space"/>
    <property type="evidence" value="ECO:0007669"/>
    <property type="project" value="InterPro"/>
</dbReference>
<dbReference type="Proteomes" id="UP001334084">
    <property type="component" value="Chromosome 12"/>
</dbReference>
<dbReference type="Gene3D" id="2.30.39.10">
    <property type="entry name" value="Alpha-1-antitrypsin, domain 1"/>
    <property type="match status" value="2"/>
</dbReference>
<dbReference type="PANTHER" id="PTHR11461:SF211">
    <property type="entry name" value="GH10112P-RELATED"/>
    <property type="match status" value="1"/>
</dbReference>
<evidence type="ECO:0000259" key="4">
    <source>
        <dbReference type="SMART" id="SM00093"/>
    </source>
</evidence>
<proteinExistence type="inferred from homology"/>
<feature type="domain" description="Serpin" evidence="4">
    <location>
        <begin position="7"/>
        <end position="366"/>
    </location>
</feature>
<accession>A0AAX4JGP7</accession>
<dbReference type="SMART" id="SM00093">
    <property type="entry name" value="SERPIN"/>
    <property type="match status" value="1"/>
</dbReference>
<dbReference type="InterPro" id="IPR042185">
    <property type="entry name" value="Serpin_sf_2"/>
</dbReference>
<dbReference type="InterPro" id="IPR000215">
    <property type="entry name" value="Serpin_fam"/>
</dbReference>
<dbReference type="EMBL" id="CP142737">
    <property type="protein sequence ID" value="WUR05112.1"/>
    <property type="molecule type" value="Genomic_DNA"/>
</dbReference>
<keyword evidence="6" id="KW-1185">Reference proteome</keyword>
<evidence type="ECO:0000256" key="3">
    <source>
        <dbReference type="SAM" id="Phobius"/>
    </source>
</evidence>
<dbReference type="PANTHER" id="PTHR11461">
    <property type="entry name" value="SERINE PROTEASE INHIBITOR, SERPIN"/>
    <property type="match status" value="1"/>
</dbReference>
<reference evidence="5" key="1">
    <citation type="journal article" date="2024" name="BMC Genomics">
        <title>Functional annotation of a divergent genome using sequence and structure-based similarity.</title>
        <authorList>
            <person name="Svedberg D."/>
            <person name="Winiger R.R."/>
            <person name="Berg A."/>
            <person name="Sharma H."/>
            <person name="Tellgren-Roth C."/>
            <person name="Debrunner-Vossbrinck B.A."/>
            <person name="Vossbrinck C.R."/>
            <person name="Barandun J."/>
        </authorList>
    </citation>
    <scope>NUCLEOTIDE SEQUENCE</scope>
    <source>
        <strain evidence="5">Illinois isolate</strain>
    </source>
</reference>
<evidence type="ECO:0000313" key="6">
    <source>
        <dbReference type="Proteomes" id="UP001334084"/>
    </source>
</evidence>
<keyword evidence="3" id="KW-0812">Transmembrane</keyword>
<dbReference type="AlphaFoldDB" id="A0AAX4JGP7"/>
<dbReference type="Pfam" id="PF00079">
    <property type="entry name" value="Serpin"/>
    <property type="match status" value="1"/>
</dbReference>
<dbReference type="InterPro" id="IPR023796">
    <property type="entry name" value="Serpin_dom"/>
</dbReference>
<dbReference type="InterPro" id="IPR036186">
    <property type="entry name" value="Serpin_sf"/>
</dbReference>
<dbReference type="PROSITE" id="PS00284">
    <property type="entry name" value="SERPIN"/>
    <property type="match status" value="1"/>
</dbReference>
<dbReference type="SUPFAM" id="SSF56574">
    <property type="entry name" value="Serpins"/>
    <property type="match status" value="1"/>
</dbReference>
<keyword evidence="3" id="KW-1133">Transmembrane helix</keyword>
<dbReference type="GO" id="GO:0004867">
    <property type="term" value="F:serine-type endopeptidase inhibitor activity"/>
    <property type="evidence" value="ECO:0007669"/>
    <property type="project" value="InterPro"/>
</dbReference>
<name>A0AAX4JGP7_9MICR</name>
<evidence type="ECO:0000256" key="1">
    <source>
        <dbReference type="ARBA" id="ARBA00009500"/>
    </source>
</evidence>
<comment type="similarity">
    <text evidence="1 2">Belongs to the serpin family.</text>
</comment>
<evidence type="ECO:0000256" key="2">
    <source>
        <dbReference type="RuleBase" id="RU000411"/>
    </source>
</evidence>
<feature type="transmembrane region" description="Helical" evidence="3">
    <location>
        <begin position="20"/>
        <end position="39"/>
    </location>
</feature>
<evidence type="ECO:0000313" key="5">
    <source>
        <dbReference type="EMBL" id="WUR05112.1"/>
    </source>
</evidence>
<dbReference type="GeneID" id="90542959"/>